<dbReference type="CDD" id="cd17766">
    <property type="entry name" value="futalosine_nucleosidase_MqnB"/>
    <property type="match status" value="1"/>
</dbReference>
<proteinExistence type="inferred from homology"/>
<evidence type="ECO:0000256" key="2">
    <source>
        <dbReference type="NCBIfam" id="TIGR03664"/>
    </source>
</evidence>
<dbReference type="EC" id="3.2.2.26" evidence="1 2"/>
<dbReference type="UniPathway" id="UPA00079"/>
<evidence type="ECO:0000313" key="5">
    <source>
        <dbReference type="Proteomes" id="UP000245627"/>
    </source>
</evidence>
<dbReference type="PANTHER" id="PTHR46832:SF2">
    <property type="entry name" value="FUTALOSINE HYDROLASE"/>
    <property type="match status" value="1"/>
</dbReference>
<evidence type="ECO:0000259" key="3">
    <source>
        <dbReference type="Pfam" id="PF01048"/>
    </source>
</evidence>
<dbReference type="AlphaFoldDB" id="A0A2T8HK17"/>
<dbReference type="RefSeq" id="WP_116775223.1">
    <property type="nucleotide sequence ID" value="NZ_QDKG01000002.1"/>
</dbReference>
<dbReference type="PANTHER" id="PTHR46832">
    <property type="entry name" value="5'-METHYLTHIOADENOSINE/S-ADENOSYLHOMOCYSTEINE NUCLEOSIDASE"/>
    <property type="match status" value="1"/>
</dbReference>
<organism evidence="4 5">
    <name type="scientific">Sphingobacterium corticibacter</name>
    <dbReference type="NCBI Taxonomy" id="2171749"/>
    <lineage>
        <taxon>Bacteria</taxon>
        <taxon>Pseudomonadati</taxon>
        <taxon>Bacteroidota</taxon>
        <taxon>Sphingobacteriia</taxon>
        <taxon>Sphingobacteriales</taxon>
        <taxon>Sphingobacteriaceae</taxon>
        <taxon>Sphingobacterium</taxon>
    </lineage>
</organism>
<feature type="domain" description="Nucleoside phosphorylase" evidence="3">
    <location>
        <begin position="27"/>
        <end position="193"/>
    </location>
</feature>
<reference evidence="4 5" key="1">
    <citation type="submission" date="2018-04" db="EMBL/GenBank/DDBJ databases">
        <title>Sphingobacterium cortibacter sp. nov.</title>
        <authorList>
            <person name="Li Y."/>
        </authorList>
    </citation>
    <scope>NUCLEOTIDE SEQUENCE [LARGE SCALE GENOMIC DNA]</scope>
    <source>
        <strain evidence="4 5">2c-3</strain>
    </source>
</reference>
<gene>
    <name evidence="1 4" type="primary">mqnB</name>
    <name evidence="4" type="ORF">DC487_06825</name>
</gene>
<dbReference type="GO" id="GO:0009116">
    <property type="term" value="P:nucleoside metabolic process"/>
    <property type="evidence" value="ECO:0007669"/>
    <property type="project" value="InterPro"/>
</dbReference>
<comment type="catalytic activity">
    <reaction evidence="1">
        <text>futalosine + H2O = dehypoxanthine futalosine + hypoxanthine</text>
        <dbReference type="Rhea" id="RHEA:25904"/>
        <dbReference type="ChEBI" id="CHEBI:15377"/>
        <dbReference type="ChEBI" id="CHEBI:17368"/>
        <dbReference type="ChEBI" id="CHEBI:58863"/>
        <dbReference type="ChEBI" id="CHEBI:58864"/>
        <dbReference type="EC" id="3.2.2.26"/>
    </reaction>
</comment>
<comment type="function">
    <text evidence="1">Catalyzes the hydrolysis of futalosine (FL) to dehypoxanthine futalosine (DHFL) and hypoxanthine, a step in the biosynthesis of menaquinone (MK, vitamin K2).</text>
</comment>
<dbReference type="InterPro" id="IPR035994">
    <property type="entry name" value="Nucleoside_phosphorylase_sf"/>
</dbReference>
<dbReference type="GO" id="GO:0005829">
    <property type="term" value="C:cytosol"/>
    <property type="evidence" value="ECO:0007669"/>
    <property type="project" value="TreeGrafter"/>
</dbReference>
<keyword evidence="1" id="KW-0474">Menaquinone biosynthesis</keyword>
<comment type="pathway">
    <text evidence="1">Quinol/quinone metabolism; menaquinone biosynthesis.</text>
</comment>
<keyword evidence="5" id="KW-1185">Reference proteome</keyword>
<dbReference type="Proteomes" id="UP000245627">
    <property type="component" value="Unassembled WGS sequence"/>
</dbReference>
<sequence length="207" mass="22759">MEILIVAATKYELEPSLPFLHEQGIDVLVTGVGMVETAFALGEKLATKQYDLLLNVGIAGSFSSDLLIGDVVEVVQDRLIELGAQNREKFLSIEEMGFGQSLFFSNSIAGTIAPTGLQQVHGITVNTVHGNAIAIEAVRKRLENNLTIESMEGAAVLHAAHKKNTPVVQVRAISNYVEPRDTSRWDIPQAIQKLHEWLRGYLISQQR</sequence>
<keyword evidence="1 4" id="KW-0378">Hydrolase</keyword>
<accession>A0A2T8HK17</accession>
<dbReference type="EMBL" id="QDKG01000002">
    <property type="protein sequence ID" value="PVH25652.1"/>
    <property type="molecule type" value="Genomic_DNA"/>
</dbReference>
<dbReference type="GO" id="GO:0008782">
    <property type="term" value="F:adenosylhomocysteine nucleosidase activity"/>
    <property type="evidence" value="ECO:0007669"/>
    <property type="project" value="TreeGrafter"/>
</dbReference>
<dbReference type="GO" id="GO:0019284">
    <property type="term" value="P:L-methionine salvage from S-adenosylmethionine"/>
    <property type="evidence" value="ECO:0007669"/>
    <property type="project" value="TreeGrafter"/>
</dbReference>
<dbReference type="Pfam" id="PF01048">
    <property type="entry name" value="PNP_UDP_1"/>
    <property type="match status" value="1"/>
</dbReference>
<dbReference type="GO" id="GO:0008930">
    <property type="term" value="F:methylthioadenosine nucleosidase activity"/>
    <property type="evidence" value="ECO:0007669"/>
    <property type="project" value="TreeGrafter"/>
</dbReference>
<dbReference type="SUPFAM" id="SSF53167">
    <property type="entry name" value="Purine and uridine phosphorylases"/>
    <property type="match status" value="1"/>
</dbReference>
<dbReference type="HAMAP" id="MF_00991">
    <property type="entry name" value="MqnB"/>
    <property type="match status" value="1"/>
</dbReference>
<dbReference type="GO" id="GO:0009234">
    <property type="term" value="P:menaquinone biosynthetic process"/>
    <property type="evidence" value="ECO:0007669"/>
    <property type="project" value="UniProtKB-UniRule"/>
</dbReference>
<dbReference type="NCBIfam" id="TIGR03664">
    <property type="entry name" value="fut_nucase"/>
    <property type="match status" value="1"/>
</dbReference>
<name>A0A2T8HK17_9SPHI</name>
<dbReference type="Gene3D" id="3.40.50.1580">
    <property type="entry name" value="Nucleoside phosphorylase domain"/>
    <property type="match status" value="1"/>
</dbReference>
<evidence type="ECO:0000256" key="1">
    <source>
        <dbReference type="HAMAP-Rule" id="MF_00991"/>
    </source>
</evidence>
<evidence type="ECO:0000313" key="4">
    <source>
        <dbReference type="EMBL" id="PVH25652.1"/>
    </source>
</evidence>
<dbReference type="InterPro" id="IPR000845">
    <property type="entry name" value="Nucleoside_phosphorylase_d"/>
</dbReference>
<protein>
    <recommendedName>
        <fullName evidence="1 2">Futalosine hydrolase</fullName>
        <shortName evidence="1">FL hydrolase</shortName>
        <ecNumber evidence="1 2">3.2.2.26</ecNumber>
    </recommendedName>
    <alternativeName>
        <fullName evidence="1">Futalosine nucleosidase</fullName>
    </alternativeName>
    <alternativeName>
        <fullName evidence="1">Menaquinone biosynthetic enzyme MqnB</fullName>
    </alternativeName>
</protein>
<comment type="similarity">
    <text evidence="1">Belongs to the PNP/UDP phosphorylase family. Futalosine hydrolase subfamily.</text>
</comment>
<dbReference type="OrthoDB" id="9788270at2"/>
<comment type="caution">
    <text evidence="4">The sequence shown here is derived from an EMBL/GenBank/DDBJ whole genome shotgun (WGS) entry which is preliminary data.</text>
</comment>
<dbReference type="InterPro" id="IPR019963">
    <property type="entry name" value="FL_hydrolase_MqnB"/>
</dbReference>